<name>A0A0A9SR41_ARUDO</name>
<evidence type="ECO:0000313" key="1">
    <source>
        <dbReference type="EMBL" id="JAD36331.1"/>
    </source>
</evidence>
<dbReference type="AlphaFoldDB" id="A0A0A9SR41"/>
<proteinExistence type="predicted"/>
<protein>
    <submittedName>
        <fullName evidence="1">Uncharacterized protein</fullName>
    </submittedName>
</protein>
<accession>A0A0A9SR41</accession>
<reference evidence="1" key="1">
    <citation type="submission" date="2014-09" db="EMBL/GenBank/DDBJ databases">
        <authorList>
            <person name="Magalhaes I.L.F."/>
            <person name="Oliveira U."/>
            <person name="Santos F.R."/>
            <person name="Vidigal T.H.D.A."/>
            <person name="Brescovit A.D."/>
            <person name="Santos A.J."/>
        </authorList>
    </citation>
    <scope>NUCLEOTIDE SEQUENCE</scope>
    <source>
        <tissue evidence="1">Shoot tissue taken approximately 20 cm above the soil surface</tissue>
    </source>
</reference>
<reference evidence="1" key="2">
    <citation type="journal article" date="2015" name="Data Brief">
        <title>Shoot transcriptome of the giant reed, Arundo donax.</title>
        <authorList>
            <person name="Barrero R.A."/>
            <person name="Guerrero F.D."/>
            <person name="Moolhuijzen P."/>
            <person name="Goolsby J.A."/>
            <person name="Tidwell J."/>
            <person name="Bellgard S.E."/>
            <person name="Bellgard M.I."/>
        </authorList>
    </citation>
    <scope>NUCLEOTIDE SEQUENCE</scope>
    <source>
        <tissue evidence="1">Shoot tissue taken approximately 20 cm above the soil surface</tissue>
    </source>
</reference>
<dbReference type="EMBL" id="GBRH01261564">
    <property type="protein sequence ID" value="JAD36331.1"/>
    <property type="molecule type" value="Transcribed_RNA"/>
</dbReference>
<sequence>MVTLVHPVYKLGISCSFIIMQIGDVLQHQQQLAACRGLSWFPPSDRSLKFLLVSL</sequence>
<organism evidence="1">
    <name type="scientific">Arundo donax</name>
    <name type="common">Giant reed</name>
    <name type="synonym">Donax arundinaceus</name>
    <dbReference type="NCBI Taxonomy" id="35708"/>
    <lineage>
        <taxon>Eukaryota</taxon>
        <taxon>Viridiplantae</taxon>
        <taxon>Streptophyta</taxon>
        <taxon>Embryophyta</taxon>
        <taxon>Tracheophyta</taxon>
        <taxon>Spermatophyta</taxon>
        <taxon>Magnoliopsida</taxon>
        <taxon>Liliopsida</taxon>
        <taxon>Poales</taxon>
        <taxon>Poaceae</taxon>
        <taxon>PACMAD clade</taxon>
        <taxon>Arundinoideae</taxon>
        <taxon>Arundineae</taxon>
        <taxon>Arundo</taxon>
    </lineage>
</organism>